<name>A0AAV1H058_XYRNO</name>
<reference evidence="1" key="1">
    <citation type="submission" date="2023-08" db="EMBL/GenBank/DDBJ databases">
        <authorList>
            <person name="Alioto T."/>
            <person name="Alioto T."/>
            <person name="Gomez Garrido J."/>
        </authorList>
    </citation>
    <scope>NUCLEOTIDE SEQUENCE</scope>
</reference>
<dbReference type="Proteomes" id="UP001178508">
    <property type="component" value="Chromosome 17"/>
</dbReference>
<accession>A0AAV1H058</accession>
<dbReference type="EMBL" id="OY660880">
    <property type="protein sequence ID" value="CAJ1078204.1"/>
    <property type="molecule type" value="Genomic_DNA"/>
</dbReference>
<keyword evidence="2" id="KW-1185">Reference proteome</keyword>
<evidence type="ECO:0000313" key="1">
    <source>
        <dbReference type="EMBL" id="CAJ1078204.1"/>
    </source>
</evidence>
<protein>
    <submittedName>
        <fullName evidence="1">Uncharacterized protein</fullName>
    </submittedName>
</protein>
<sequence>MQTLDLSRGMSIDLHLDPTLHFQSGRWIDQTTPCNNSTRIHTSKLFIISISLECIYKTRGSGQNQSVHRGCGPPSCPDVPTHKSFKILHKILQKKLCSLQISEWKSFAHSQGG</sequence>
<dbReference type="AlphaFoldDB" id="A0AAV1H058"/>
<gene>
    <name evidence="1" type="ORF">XNOV1_A043158</name>
</gene>
<evidence type="ECO:0000313" key="2">
    <source>
        <dbReference type="Proteomes" id="UP001178508"/>
    </source>
</evidence>
<proteinExistence type="predicted"/>
<organism evidence="1 2">
    <name type="scientific">Xyrichtys novacula</name>
    <name type="common">Pearly razorfish</name>
    <name type="synonym">Hemipteronotus novacula</name>
    <dbReference type="NCBI Taxonomy" id="13765"/>
    <lineage>
        <taxon>Eukaryota</taxon>
        <taxon>Metazoa</taxon>
        <taxon>Chordata</taxon>
        <taxon>Craniata</taxon>
        <taxon>Vertebrata</taxon>
        <taxon>Euteleostomi</taxon>
        <taxon>Actinopterygii</taxon>
        <taxon>Neopterygii</taxon>
        <taxon>Teleostei</taxon>
        <taxon>Neoteleostei</taxon>
        <taxon>Acanthomorphata</taxon>
        <taxon>Eupercaria</taxon>
        <taxon>Labriformes</taxon>
        <taxon>Labridae</taxon>
        <taxon>Xyrichtys</taxon>
    </lineage>
</organism>